<feature type="region of interest" description="Disordered" evidence="1">
    <location>
        <begin position="81"/>
        <end position="140"/>
    </location>
</feature>
<evidence type="ECO:0000313" key="2">
    <source>
        <dbReference type="EMBL" id="TLP75511.1"/>
    </source>
</evidence>
<evidence type="ECO:0000313" key="3">
    <source>
        <dbReference type="Proteomes" id="UP000306544"/>
    </source>
</evidence>
<sequence length="215" mass="24411">MRLTPPTFRTFVMATAWSVSNMTDGAIPTADLPLVPFSSPEHATELVNAGLWAESEDGYQIVEYAKHQTSAAQVEHALEARREADRKRQAKKRERDSSDSESRGQSRDGHVTSEGKERQGKARKGKALEEEDYKTSEDSIDLETGEISEPDWDSHINAAWHDPQRIIGLYSKLPDDHPRRPETRARYYELMGRPDPLKAQPPNDIMQKLREMRAA</sequence>
<organism evidence="2 3">
    <name type="scientific">Nesterenkonia sphaerica</name>
    <dbReference type="NCBI Taxonomy" id="1804988"/>
    <lineage>
        <taxon>Bacteria</taxon>
        <taxon>Bacillati</taxon>
        <taxon>Actinomycetota</taxon>
        <taxon>Actinomycetes</taxon>
        <taxon>Micrococcales</taxon>
        <taxon>Micrococcaceae</taxon>
        <taxon>Nesterenkonia</taxon>
    </lineage>
</organism>
<evidence type="ECO:0000256" key="1">
    <source>
        <dbReference type="SAM" id="MobiDB-lite"/>
    </source>
</evidence>
<accession>A0A5R9AA52</accession>
<comment type="caution">
    <text evidence="2">The sequence shown here is derived from an EMBL/GenBank/DDBJ whole genome shotgun (WGS) entry which is preliminary data.</text>
</comment>
<gene>
    <name evidence="2" type="ORF">FEF27_07590</name>
</gene>
<dbReference type="RefSeq" id="WP_138170253.1">
    <property type="nucleotide sequence ID" value="NZ_VAWA01000008.1"/>
</dbReference>
<dbReference type="EMBL" id="VAWA01000008">
    <property type="protein sequence ID" value="TLP75511.1"/>
    <property type="molecule type" value="Genomic_DNA"/>
</dbReference>
<dbReference type="OrthoDB" id="3383452at2"/>
<protein>
    <submittedName>
        <fullName evidence="2">Uncharacterized protein</fullName>
    </submittedName>
</protein>
<name>A0A5R9AA52_9MICC</name>
<feature type="compositionally biased region" description="Basic and acidic residues" evidence="1">
    <location>
        <begin position="81"/>
        <end position="120"/>
    </location>
</feature>
<dbReference type="AlphaFoldDB" id="A0A5R9AA52"/>
<dbReference type="Proteomes" id="UP000306544">
    <property type="component" value="Unassembled WGS sequence"/>
</dbReference>
<proteinExistence type="predicted"/>
<keyword evidence="3" id="KW-1185">Reference proteome</keyword>
<reference evidence="2 3" key="1">
    <citation type="submission" date="2019-05" db="EMBL/GenBank/DDBJ databases">
        <title>Nesterenkonia sp. GY239, isolated from the Southern Atlantic Ocean.</title>
        <authorList>
            <person name="Zhang G."/>
        </authorList>
    </citation>
    <scope>NUCLEOTIDE SEQUENCE [LARGE SCALE GENOMIC DNA]</scope>
    <source>
        <strain evidence="2 3">GY239</strain>
    </source>
</reference>